<evidence type="ECO:0000313" key="12">
    <source>
        <dbReference type="Proteomes" id="UP000266188"/>
    </source>
</evidence>
<dbReference type="NCBIfam" id="TIGR00126">
    <property type="entry name" value="deoC"/>
    <property type="match status" value="1"/>
</dbReference>
<name>A0A3A3A656_9EURO</name>
<dbReference type="GO" id="GO:0009264">
    <property type="term" value="P:deoxyribonucleotide catabolic process"/>
    <property type="evidence" value="ECO:0007669"/>
    <property type="project" value="InterPro"/>
</dbReference>
<keyword evidence="4" id="KW-0963">Cytoplasm</keyword>
<evidence type="ECO:0000256" key="7">
    <source>
        <dbReference type="ARBA" id="ARBA00032755"/>
    </source>
</evidence>
<evidence type="ECO:0000256" key="6">
    <source>
        <dbReference type="ARBA" id="ARBA00023270"/>
    </source>
</evidence>
<proteinExistence type="inferred from homology"/>
<reference evidence="12" key="1">
    <citation type="submission" date="2017-02" db="EMBL/GenBank/DDBJ databases">
        <authorList>
            <person name="Tafer H."/>
            <person name="Lopandic K."/>
        </authorList>
    </citation>
    <scope>NUCLEOTIDE SEQUENCE [LARGE SCALE GENOMIC DNA]</scope>
    <source>
        <strain evidence="12">CBS 366.77</strain>
    </source>
</reference>
<evidence type="ECO:0000256" key="10">
    <source>
        <dbReference type="SAM" id="MobiDB-lite"/>
    </source>
</evidence>
<dbReference type="SMART" id="SM01133">
    <property type="entry name" value="DeoC"/>
    <property type="match status" value="1"/>
</dbReference>
<evidence type="ECO:0000256" key="2">
    <source>
        <dbReference type="ARBA" id="ARBA00010936"/>
    </source>
</evidence>
<dbReference type="GO" id="GO:0032259">
    <property type="term" value="P:methylation"/>
    <property type="evidence" value="ECO:0007669"/>
    <property type="project" value="UniProtKB-KW"/>
</dbReference>
<evidence type="ECO:0000256" key="1">
    <source>
        <dbReference type="ARBA" id="ARBA00009841"/>
    </source>
</evidence>
<gene>
    <name evidence="11" type="ORF">PHISCL_02795</name>
</gene>
<evidence type="ECO:0000256" key="9">
    <source>
        <dbReference type="ARBA" id="ARBA00056337"/>
    </source>
</evidence>
<dbReference type="SUPFAM" id="SSF51569">
    <property type="entry name" value="Aldolase"/>
    <property type="match status" value="1"/>
</dbReference>
<dbReference type="Pfam" id="PF02598">
    <property type="entry name" value="Methyltrn_RNA_3"/>
    <property type="match status" value="1"/>
</dbReference>
<evidence type="ECO:0000256" key="4">
    <source>
        <dbReference type="ARBA" id="ARBA00022490"/>
    </source>
</evidence>
<comment type="similarity">
    <text evidence="1">Belongs to the class IV-like SAM-binding methyltransferase superfamily.</text>
</comment>
<dbReference type="PANTHER" id="PTHR12150">
    <property type="entry name" value="CLASS IV SAM-BINDING METHYLTRANSFERASE-RELATED"/>
    <property type="match status" value="1"/>
</dbReference>
<dbReference type="EMBL" id="MVGC01000066">
    <property type="protein sequence ID" value="RJE24841.1"/>
    <property type="molecule type" value="Genomic_DNA"/>
</dbReference>
<dbReference type="CDD" id="cd00959">
    <property type="entry name" value="DeoC"/>
    <property type="match status" value="1"/>
</dbReference>
<comment type="function">
    <text evidence="9">Catalyzes a reversible aldol reaction between acetaldehyde and D-glyceraldehyde 3-phosphate to generate 2-deoxy-D-ribose 5-phosphate.</text>
</comment>
<dbReference type="GO" id="GO:0008168">
    <property type="term" value="F:methyltransferase activity"/>
    <property type="evidence" value="ECO:0007669"/>
    <property type="project" value="UniProtKB-KW"/>
</dbReference>
<dbReference type="PANTHER" id="PTHR12150:SF13">
    <property type="entry name" value="METHYLTRANSFERASE C9ORF114-RELATED"/>
    <property type="match status" value="1"/>
</dbReference>
<feature type="compositionally biased region" description="Polar residues" evidence="10">
    <location>
        <begin position="447"/>
        <end position="459"/>
    </location>
</feature>
<dbReference type="STRING" id="2070753.A0A3A3A656"/>
<dbReference type="GO" id="GO:0005737">
    <property type="term" value="C:cytoplasm"/>
    <property type="evidence" value="ECO:0007669"/>
    <property type="project" value="InterPro"/>
</dbReference>
<dbReference type="InterPro" id="IPR029026">
    <property type="entry name" value="tRNA_m1G_MTases_N"/>
</dbReference>
<keyword evidence="6" id="KW-0704">Schiff base</keyword>
<dbReference type="InterPro" id="IPR002915">
    <property type="entry name" value="DeoC/FbaB/LacD_aldolase"/>
</dbReference>
<protein>
    <recommendedName>
        <fullName evidence="3">deoxyribose-phosphate aldolase</fullName>
        <ecNumber evidence="3">4.1.2.4</ecNumber>
    </recommendedName>
    <alternativeName>
        <fullName evidence="7">2-deoxy-D-ribose 5-phosphate aldolase</fullName>
    </alternativeName>
</protein>
<dbReference type="InterPro" id="IPR013785">
    <property type="entry name" value="Aldolase_TIM"/>
</dbReference>
<keyword evidence="5" id="KW-0456">Lyase</keyword>
<dbReference type="CDD" id="cd18086">
    <property type="entry name" value="HsC9orf114-like"/>
    <property type="match status" value="1"/>
</dbReference>
<comment type="similarity">
    <text evidence="2">Belongs to the DeoC/FbaB aldolase family. DeoC type 1 subfamily.</text>
</comment>
<dbReference type="OrthoDB" id="70823at2759"/>
<dbReference type="Pfam" id="PF01791">
    <property type="entry name" value="DeoC"/>
    <property type="match status" value="1"/>
</dbReference>
<feature type="compositionally biased region" description="Polar residues" evidence="10">
    <location>
        <begin position="274"/>
        <end position="287"/>
    </location>
</feature>
<comment type="caution">
    <text evidence="11">The sequence shown here is derived from an EMBL/GenBank/DDBJ whole genome shotgun (WGS) entry which is preliminary data.</text>
</comment>
<dbReference type="InterPro" id="IPR028581">
    <property type="entry name" value="DeoC_typeI"/>
</dbReference>
<dbReference type="Proteomes" id="UP000266188">
    <property type="component" value="Unassembled WGS sequence"/>
</dbReference>
<evidence type="ECO:0000313" key="11">
    <source>
        <dbReference type="EMBL" id="RJE24841.1"/>
    </source>
</evidence>
<dbReference type="GO" id="GO:0004139">
    <property type="term" value="F:deoxyribose-phosphate aldolase activity"/>
    <property type="evidence" value="ECO:0007669"/>
    <property type="project" value="UniProtKB-EC"/>
</dbReference>
<dbReference type="InterPro" id="IPR003750">
    <property type="entry name" value="Put_MeTrfase-C9orf114-like"/>
</dbReference>
<evidence type="ECO:0000256" key="3">
    <source>
        <dbReference type="ARBA" id="ARBA00012515"/>
    </source>
</evidence>
<dbReference type="FunFam" id="3.20.20.70:FF:000198">
    <property type="entry name" value="Deoxyribose-phosphate aldolase"/>
    <property type="match status" value="1"/>
</dbReference>
<accession>A0A3A3A656</accession>
<dbReference type="UniPathway" id="UPA00002">
    <property type="reaction ID" value="UER00468"/>
</dbReference>
<sequence>MDIPRDNQEWINWIEALKKKLPESFAAHHAPVPALVNRNIDHTLLSESATEEQVDILCDEAKEREFASVCVRLRHVAHAAQLLKDFSGVDVACVIAFPGGMDETSAKVKETKEALAFGASELDMVMKYPLLKEQKYVEVFQDIMAVREAAPKPVTLKVILETSQLNRDQIIAGAMIASMAGADYVKTSTGFNGRGATVENVELMRAVADLTGKGSRVKASGGIRTADDCVKMLKAGAERIGTSSGVKIMEQLDHGELLEQGKRKTFSHQPNPPGQNDNQDDLFTSKPSAVFTPSGGRSHTLSVAIPGSIIANAHSIEQKTLLAGAIARALAVFCVDEVVVFDDDETHTSNYHDDDTDYESPITKPNHLLSGTAPPSKGYTAYSDPSHFLAHLLSYLETPPYLRKHLFPMHPNLRTAGLLPSLDMPHHLRANEWCDYREGIVVSTNIEQGNGTQGTGTKMSKSHHHNNANHTNHNRSPGGRRGSIVDTGLSQKVVLPDISLPEHARVTVRFSPGGPDQAEPVHPSTPRAEAGYYWGYYVRRCRSLSDVFTECPFDGGYDLSFGTSERGAPVSDVLDEDPRSLPEYKHLLVVFGGVAGIEAAIRNDHQLREMIHPTDAGKLFDYWVNLLPGQGSRTIRTEEAVWLGLTSLRGLVESNNRKF</sequence>
<dbReference type="InterPro" id="IPR011343">
    <property type="entry name" value="DeoC"/>
</dbReference>
<comment type="catalytic activity">
    <reaction evidence="8">
        <text>2-deoxy-D-ribose 5-phosphate = D-glyceraldehyde 3-phosphate + acetaldehyde</text>
        <dbReference type="Rhea" id="RHEA:12821"/>
        <dbReference type="ChEBI" id="CHEBI:15343"/>
        <dbReference type="ChEBI" id="CHEBI:59776"/>
        <dbReference type="ChEBI" id="CHEBI:62877"/>
        <dbReference type="EC" id="4.1.2.4"/>
    </reaction>
</comment>
<dbReference type="InterPro" id="IPR029028">
    <property type="entry name" value="Alpha/beta_knot_MTases"/>
</dbReference>
<dbReference type="Gene3D" id="3.20.20.70">
    <property type="entry name" value="Aldolase class I"/>
    <property type="match status" value="1"/>
</dbReference>
<evidence type="ECO:0000256" key="5">
    <source>
        <dbReference type="ARBA" id="ARBA00023239"/>
    </source>
</evidence>
<feature type="region of interest" description="Disordered" evidence="10">
    <location>
        <begin position="264"/>
        <end position="296"/>
    </location>
</feature>
<dbReference type="HAMAP" id="MF_00114">
    <property type="entry name" value="DeoC_type1"/>
    <property type="match status" value="1"/>
</dbReference>
<keyword evidence="11" id="KW-0489">Methyltransferase</keyword>
<dbReference type="AlphaFoldDB" id="A0A3A3A656"/>
<dbReference type="SUPFAM" id="SSF75217">
    <property type="entry name" value="alpha/beta knot"/>
    <property type="match status" value="1"/>
</dbReference>
<evidence type="ECO:0000256" key="8">
    <source>
        <dbReference type="ARBA" id="ARBA00048791"/>
    </source>
</evidence>
<dbReference type="EC" id="4.1.2.4" evidence="3"/>
<keyword evidence="11" id="KW-0808">Transferase</keyword>
<dbReference type="GO" id="GO:0046386">
    <property type="term" value="P:deoxyribose phosphate catabolic process"/>
    <property type="evidence" value="ECO:0007669"/>
    <property type="project" value="UniProtKB-UniPathway"/>
</dbReference>
<organism evidence="11 12">
    <name type="scientific">Aspergillus sclerotialis</name>
    <dbReference type="NCBI Taxonomy" id="2070753"/>
    <lineage>
        <taxon>Eukaryota</taxon>
        <taxon>Fungi</taxon>
        <taxon>Dikarya</taxon>
        <taxon>Ascomycota</taxon>
        <taxon>Pezizomycotina</taxon>
        <taxon>Eurotiomycetes</taxon>
        <taxon>Eurotiomycetidae</taxon>
        <taxon>Eurotiales</taxon>
        <taxon>Aspergillaceae</taxon>
        <taxon>Aspergillus</taxon>
        <taxon>Aspergillus subgen. Polypaecilum</taxon>
    </lineage>
</organism>
<dbReference type="Gene3D" id="3.40.1280.10">
    <property type="match status" value="2"/>
</dbReference>
<keyword evidence="12" id="KW-1185">Reference proteome</keyword>
<feature type="region of interest" description="Disordered" evidence="10">
    <location>
        <begin position="447"/>
        <end position="485"/>
    </location>
</feature>